<evidence type="ECO:0000256" key="4">
    <source>
        <dbReference type="ARBA" id="ARBA00022741"/>
    </source>
</evidence>
<dbReference type="InterPro" id="IPR027417">
    <property type="entry name" value="P-loop_NTPase"/>
</dbReference>
<dbReference type="SUPFAM" id="SSF90123">
    <property type="entry name" value="ABC transporter transmembrane region"/>
    <property type="match status" value="1"/>
</dbReference>
<dbReference type="CDD" id="cd18547">
    <property type="entry name" value="ABC_6TM_Tm288_like"/>
    <property type="match status" value="1"/>
</dbReference>
<dbReference type="AlphaFoldDB" id="A0A3A5ML12"/>
<dbReference type="FunFam" id="3.40.50.300:FF:000287">
    <property type="entry name" value="Multidrug ABC transporter ATP-binding protein"/>
    <property type="match status" value="1"/>
</dbReference>
<accession>A0A3A5ML12</accession>
<evidence type="ECO:0000256" key="1">
    <source>
        <dbReference type="ARBA" id="ARBA00004651"/>
    </source>
</evidence>
<evidence type="ECO:0000313" key="15">
    <source>
        <dbReference type="EMBL" id="RJT87543.1"/>
    </source>
</evidence>
<feature type="domain" description="ABC transmembrane type-1" evidence="14">
    <location>
        <begin position="53"/>
        <end position="375"/>
    </location>
</feature>
<dbReference type="GO" id="GO:0015421">
    <property type="term" value="F:ABC-type oligopeptide transporter activity"/>
    <property type="evidence" value="ECO:0007669"/>
    <property type="project" value="TreeGrafter"/>
</dbReference>
<feature type="region of interest" description="Disordered" evidence="11">
    <location>
        <begin position="1"/>
        <end position="21"/>
    </location>
</feature>
<protein>
    <recommendedName>
        <fullName evidence="10">Fatty acid ABC transporter ATP-binding/permease protein</fullName>
    </recommendedName>
</protein>
<evidence type="ECO:0000256" key="2">
    <source>
        <dbReference type="ARBA" id="ARBA00022448"/>
    </source>
</evidence>
<comment type="caution">
    <text evidence="15">The sequence shown here is derived from an EMBL/GenBank/DDBJ whole genome shotgun (WGS) entry which is preliminary data.</text>
</comment>
<evidence type="ECO:0000259" key="14">
    <source>
        <dbReference type="PROSITE" id="PS50929"/>
    </source>
</evidence>
<dbReference type="Pfam" id="PF00664">
    <property type="entry name" value="ABC_membrane"/>
    <property type="match status" value="1"/>
</dbReference>
<feature type="transmembrane region" description="Helical" evidence="12">
    <location>
        <begin position="49"/>
        <end position="68"/>
    </location>
</feature>
<keyword evidence="3 12" id="KW-0812">Transmembrane</keyword>
<sequence length="653" mass="70533">MSETNKIVVPPRPPRGGGPFGGMNLPAEKSMDFTVSAKRLMGKLHPERLWLTLVFGLAVISVTFSVLGPRLLGEGTNLIFAGVLSQGLPSGESQADAIAGLRASGDNAQADLLSGMTLTPGLGIDFAMLSTVLFWALALYVLSSVFSWMQAYVLNGIVQRTVFRLRAEIEAKINQLPLKYFDSRQRGELLSRVTNDVDNISQSLQQTLSQIVTSLLTVIGVIVMMFLLSPLLALIALVTVPLTLVITALIAKRSQKLFVAQWTHTGELNGQIEETFTGHALVKVFGRQREVEARFAQKNDELYEASFGAQFISGLIMPAMTFIGNLVYVAIAVVGGLQVATGAMQLGDVQAFIQYSRQFTQPLAQLGSMANLLQSGVASAERVFDLLDAEEQSEDVDPAETPTQTHGRLVFEGVSFGYSADKPLIDNLSLVAEPGQTVAIVGPTGAGKTTLVNLMMRFYEIDAGRILLDGVDVSRMTRLDLRSRMGMVLQDTWLFGGTIRENIAYGRPDASEADILAAAKATYVDRFVHSLPEGYDTVLDDDGGNVSAGEMQLLTIARAFLAKPSVLILDEATSSVDTRTEVLVQKAMSALRAERTSFVIAHRLSTIRDADLILVMDSGRIVEQGSHEQLLAEGGAYHALYAAQFAAPVADEV</sequence>
<dbReference type="Pfam" id="PF00005">
    <property type="entry name" value="ABC_tran"/>
    <property type="match status" value="1"/>
</dbReference>
<evidence type="ECO:0000256" key="10">
    <source>
        <dbReference type="ARBA" id="ARBA00071747"/>
    </source>
</evidence>
<dbReference type="GO" id="GO:0016887">
    <property type="term" value="F:ATP hydrolysis activity"/>
    <property type="evidence" value="ECO:0007669"/>
    <property type="project" value="InterPro"/>
</dbReference>
<dbReference type="PROSITE" id="PS50893">
    <property type="entry name" value="ABC_TRANSPORTER_2"/>
    <property type="match status" value="1"/>
</dbReference>
<keyword evidence="2" id="KW-0813">Transport</keyword>
<name>A0A3A5ML12_9MICO</name>
<comment type="similarity">
    <text evidence="9">Belongs to the ABC transporter superfamily. Lipid exporter (TC 3.A.1.106) family.</text>
</comment>
<dbReference type="OrthoDB" id="9806127at2"/>
<evidence type="ECO:0000256" key="11">
    <source>
        <dbReference type="SAM" id="MobiDB-lite"/>
    </source>
</evidence>
<keyword evidence="4" id="KW-0547">Nucleotide-binding</keyword>
<dbReference type="PROSITE" id="PS50929">
    <property type="entry name" value="ABC_TM1F"/>
    <property type="match status" value="1"/>
</dbReference>
<keyword evidence="16" id="KW-1185">Reference proteome</keyword>
<comment type="function">
    <text evidence="8">ABC transporter involved in fatty acid import. Transmembrane domains (TMD) form a pore in the membrane and the ATP-binding domain (NBD) is responsible for energy generation.</text>
</comment>
<evidence type="ECO:0000256" key="5">
    <source>
        <dbReference type="ARBA" id="ARBA00022840"/>
    </source>
</evidence>
<dbReference type="GO" id="GO:0005886">
    <property type="term" value="C:plasma membrane"/>
    <property type="evidence" value="ECO:0007669"/>
    <property type="project" value="UniProtKB-SubCell"/>
</dbReference>
<dbReference type="PANTHER" id="PTHR43394">
    <property type="entry name" value="ATP-DEPENDENT PERMEASE MDL1, MITOCHONDRIAL"/>
    <property type="match status" value="1"/>
</dbReference>
<evidence type="ECO:0000313" key="16">
    <source>
        <dbReference type="Proteomes" id="UP000272015"/>
    </source>
</evidence>
<feature type="transmembrane region" description="Helical" evidence="12">
    <location>
        <begin position="208"/>
        <end position="227"/>
    </location>
</feature>
<dbReference type="EMBL" id="QZVS01000089">
    <property type="protein sequence ID" value="RJT87543.1"/>
    <property type="molecule type" value="Genomic_DNA"/>
</dbReference>
<dbReference type="InterPro" id="IPR017871">
    <property type="entry name" value="ABC_transporter-like_CS"/>
</dbReference>
<dbReference type="InterPro" id="IPR003439">
    <property type="entry name" value="ABC_transporter-like_ATP-bd"/>
</dbReference>
<evidence type="ECO:0000256" key="7">
    <source>
        <dbReference type="ARBA" id="ARBA00023136"/>
    </source>
</evidence>
<dbReference type="SMART" id="SM00382">
    <property type="entry name" value="AAA"/>
    <property type="match status" value="1"/>
</dbReference>
<feature type="transmembrane region" description="Helical" evidence="12">
    <location>
        <begin position="233"/>
        <end position="251"/>
    </location>
</feature>
<dbReference type="InterPro" id="IPR036640">
    <property type="entry name" value="ABC1_TM_sf"/>
</dbReference>
<dbReference type="InterPro" id="IPR039421">
    <property type="entry name" value="Type_1_exporter"/>
</dbReference>
<comment type="subcellular location">
    <subcellularLocation>
        <location evidence="1">Cell membrane</location>
        <topology evidence="1">Multi-pass membrane protein</topology>
    </subcellularLocation>
</comment>
<organism evidence="15 16">
    <name type="scientific">Cryobacterium melibiosiphilum</name>
    <dbReference type="NCBI Taxonomy" id="995039"/>
    <lineage>
        <taxon>Bacteria</taxon>
        <taxon>Bacillati</taxon>
        <taxon>Actinomycetota</taxon>
        <taxon>Actinomycetes</taxon>
        <taxon>Micrococcales</taxon>
        <taxon>Microbacteriaceae</taxon>
        <taxon>Cryobacterium</taxon>
    </lineage>
</organism>
<feature type="domain" description="ABC transporter" evidence="13">
    <location>
        <begin position="409"/>
        <end position="643"/>
    </location>
</feature>
<dbReference type="Gene3D" id="3.40.50.300">
    <property type="entry name" value="P-loop containing nucleotide triphosphate hydrolases"/>
    <property type="match status" value="1"/>
</dbReference>
<dbReference type="PANTHER" id="PTHR43394:SF1">
    <property type="entry name" value="ATP-BINDING CASSETTE SUB-FAMILY B MEMBER 10, MITOCHONDRIAL"/>
    <property type="match status" value="1"/>
</dbReference>
<evidence type="ECO:0000256" key="9">
    <source>
        <dbReference type="ARBA" id="ARBA00061644"/>
    </source>
</evidence>
<keyword evidence="5 15" id="KW-0067">ATP-binding</keyword>
<feature type="transmembrane region" description="Helical" evidence="12">
    <location>
        <begin position="122"/>
        <end position="142"/>
    </location>
</feature>
<evidence type="ECO:0000259" key="13">
    <source>
        <dbReference type="PROSITE" id="PS50893"/>
    </source>
</evidence>
<evidence type="ECO:0000256" key="12">
    <source>
        <dbReference type="SAM" id="Phobius"/>
    </source>
</evidence>
<evidence type="ECO:0000256" key="6">
    <source>
        <dbReference type="ARBA" id="ARBA00022989"/>
    </source>
</evidence>
<keyword evidence="6 12" id="KW-1133">Transmembrane helix</keyword>
<dbReference type="GO" id="GO:0005524">
    <property type="term" value="F:ATP binding"/>
    <property type="evidence" value="ECO:0007669"/>
    <property type="project" value="UniProtKB-KW"/>
</dbReference>
<evidence type="ECO:0000256" key="8">
    <source>
        <dbReference type="ARBA" id="ARBA00055053"/>
    </source>
</evidence>
<dbReference type="PROSITE" id="PS00211">
    <property type="entry name" value="ABC_TRANSPORTER_1"/>
    <property type="match status" value="1"/>
</dbReference>
<dbReference type="InterPro" id="IPR003593">
    <property type="entry name" value="AAA+_ATPase"/>
</dbReference>
<dbReference type="CDD" id="cd03254">
    <property type="entry name" value="ABCC_Glucan_exporter_like"/>
    <property type="match status" value="1"/>
</dbReference>
<gene>
    <name evidence="15" type="ORF">D6T64_14680</name>
</gene>
<proteinExistence type="inferred from homology"/>
<dbReference type="SUPFAM" id="SSF52540">
    <property type="entry name" value="P-loop containing nucleoside triphosphate hydrolases"/>
    <property type="match status" value="1"/>
</dbReference>
<dbReference type="Proteomes" id="UP000272015">
    <property type="component" value="Unassembled WGS sequence"/>
</dbReference>
<dbReference type="Gene3D" id="1.20.1560.10">
    <property type="entry name" value="ABC transporter type 1, transmembrane domain"/>
    <property type="match status" value="1"/>
</dbReference>
<keyword evidence="7 12" id="KW-0472">Membrane</keyword>
<reference evidence="15 16" key="1">
    <citation type="submission" date="2018-09" db="EMBL/GenBank/DDBJ databases">
        <title>Novel species of Cryobacterium.</title>
        <authorList>
            <person name="Liu Q."/>
            <person name="Xin Y.-H."/>
        </authorList>
    </citation>
    <scope>NUCLEOTIDE SEQUENCE [LARGE SCALE GENOMIC DNA]</scope>
    <source>
        <strain evidence="15 16">Hh39</strain>
    </source>
</reference>
<feature type="transmembrane region" description="Helical" evidence="12">
    <location>
        <begin position="315"/>
        <end position="337"/>
    </location>
</feature>
<evidence type="ECO:0000256" key="3">
    <source>
        <dbReference type="ARBA" id="ARBA00022692"/>
    </source>
</evidence>
<dbReference type="InterPro" id="IPR011527">
    <property type="entry name" value="ABC1_TM_dom"/>
</dbReference>
<dbReference type="RefSeq" id="WP_119975417.1">
    <property type="nucleotide sequence ID" value="NZ_JBHSQA010000003.1"/>
</dbReference>